<evidence type="ECO:0000259" key="5">
    <source>
        <dbReference type="Pfam" id="PF00890"/>
    </source>
</evidence>
<evidence type="ECO:0000256" key="1">
    <source>
        <dbReference type="ARBA" id="ARBA00001974"/>
    </source>
</evidence>
<evidence type="ECO:0000313" key="7">
    <source>
        <dbReference type="Proteomes" id="UP000186323"/>
    </source>
</evidence>
<dbReference type="Gene3D" id="3.50.50.60">
    <property type="entry name" value="FAD/NAD(P)-binding domain"/>
    <property type="match status" value="1"/>
</dbReference>
<name>A0A1K1LFS7_9BACT</name>
<evidence type="ECO:0000256" key="2">
    <source>
        <dbReference type="ARBA" id="ARBA00022630"/>
    </source>
</evidence>
<dbReference type="InterPro" id="IPR037099">
    <property type="entry name" value="Fum_R/Succ_DH_flav-like_C_sf"/>
</dbReference>
<sequence length="546" mass="59526">MDSERKIVTLETDLLVLGTGAAGCGAALAARRAGIRTLMVDKGKLESSGCLGGGNDHFLAVLGTNDPDDTVDDLVRFYLKPCSGFSESMLRGWGRTMPLMVNFLEGLGVKLLHRADGGYLRTAGRGEPAWHINIAEGQRIKRLVAGHLRSLGTDVLDHVMITRLLVRDGRAAGAVGYNVLDGTCYVISAAAVIMALGNSCNRATANSTGNPYNTWHSPFNTGSQYVLAYEAGATIINMDLKQQATLVPKGFGCAGMNGINGAGAHELNALGERFMPKYHPQMENCPRQFQIGGTYQEQIEGNGPPFVMEMRHIDAESLHHLQYVLMPGDKATFLDYCAQRGVDFAKAPMEVEIGEIEFSGMLATDDAFMSSLPGLYNGCVFYTFSGSMCSGYLAGESAAANLGKAPGLKGLEDEIDRECERIFTPLTPLEDAVPQAMFESSVRQVMSYYMGFVRNEKGIDVALDRLAFLSGYADKVRAGNMHELMMTHEALHLLESCRLSTLCTRERKESGRSIYRRSDYPEKDPAYEKILAVRKGTAGPEVFWLQ</sequence>
<dbReference type="GO" id="GO:0009055">
    <property type="term" value="F:electron transfer activity"/>
    <property type="evidence" value="ECO:0007669"/>
    <property type="project" value="TreeGrafter"/>
</dbReference>
<protein>
    <submittedName>
        <fullName evidence="6">Succinate dehydrogenase flavoprotein subunit</fullName>
    </submittedName>
</protein>
<dbReference type="KEGG" id="dpg:DESPIGER_1737"/>
<keyword evidence="3" id="KW-0560">Oxidoreductase</keyword>
<accession>A0A1K1LFS7</accession>
<dbReference type="GO" id="GO:0009061">
    <property type="term" value="P:anaerobic respiration"/>
    <property type="evidence" value="ECO:0007669"/>
    <property type="project" value="TreeGrafter"/>
</dbReference>
<dbReference type="PANTHER" id="PTHR11632">
    <property type="entry name" value="SUCCINATE DEHYDROGENASE 2 FLAVOPROTEIN SUBUNIT"/>
    <property type="match status" value="1"/>
</dbReference>
<keyword evidence="7" id="KW-1185">Reference proteome</keyword>
<comment type="cofactor">
    <cofactor evidence="1">
        <name>FAD</name>
        <dbReference type="ChEBI" id="CHEBI:57692"/>
    </cofactor>
</comment>
<dbReference type="PROSITE" id="PS51257">
    <property type="entry name" value="PROKAR_LIPOPROTEIN"/>
    <property type="match status" value="1"/>
</dbReference>
<dbReference type="InterPro" id="IPR027477">
    <property type="entry name" value="Succ_DH/fumarate_Rdtase_cat_sf"/>
</dbReference>
<keyword evidence="2" id="KW-0285">Flavoprotein</keyword>
<dbReference type="SUPFAM" id="SSF46977">
    <property type="entry name" value="Succinate dehydrogenase/fumarate reductase flavoprotein C-terminal domain"/>
    <property type="match status" value="1"/>
</dbReference>
<dbReference type="InterPro" id="IPR030664">
    <property type="entry name" value="SdhA/FrdA/AprA"/>
</dbReference>
<dbReference type="OrthoDB" id="9805351at2"/>
<reference evidence="7" key="1">
    <citation type="submission" date="2016-10" db="EMBL/GenBank/DDBJ databases">
        <authorList>
            <person name="Wegmann U."/>
        </authorList>
    </citation>
    <scope>NUCLEOTIDE SEQUENCE [LARGE SCALE GENOMIC DNA]</scope>
</reference>
<dbReference type="PANTHER" id="PTHR11632:SF73">
    <property type="entry name" value="BLR3196 PROTEIN"/>
    <property type="match status" value="1"/>
</dbReference>
<dbReference type="AlphaFoldDB" id="A0A1K1LFS7"/>
<evidence type="ECO:0000256" key="3">
    <source>
        <dbReference type="ARBA" id="ARBA00023002"/>
    </source>
</evidence>
<dbReference type="Gene3D" id="1.20.58.100">
    <property type="entry name" value="Fumarate reductase/succinate dehydrogenase flavoprotein-like, C-terminal domain"/>
    <property type="match status" value="1"/>
</dbReference>
<feature type="active site" description="Proton acceptor" evidence="4">
    <location>
        <position position="287"/>
    </location>
</feature>
<dbReference type="Pfam" id="PF00890">
    <property type="entry name" value="FAD_binding_2"/>
    <property type="match status" value="1"/>
</dbReference>
<dbReference type="Proteomes" id="UP000186323">
    <property type="component" value="Chromosome I"/>
</dbReference>
<dbReference type="RefSeq" id="WP_072335500.1">
    <property type="nucleotide sequence ID" value="NZ_DBGALU010000124.1"/>
</dbReference>
<proteinExistence type="predicted"/>
<dbReference type="GO" id="GO:0050660">
    <property type="term" value="F:flavin adenine dinucleotide binding"/>
    <property type="evidence" value="ECO:0007669"/>
    <property type="project" value="TreeGrafter"/>
</dbReference>
<dbReference type="InterPro" id="IPR003953">
    <property type="entry name" value="FAD-dep_OxRdtase_2_FAD-bd"/>
</dbReference>
<evidence type="ECO:0000256" key="4">
    <source>
        <dbReference type="PIRSR" id="PIRSR000171-1"/>
    </source>
</evidence>
<evidence type="ECO:0000313" key="6">
    <source>
        <dbReference type="EMBL" id="SFV73569.1"/>
    </source>
</evidence>
<dbReference type="InterPro" id="IPR036188">
    <property type="entry name" value="FAD/NAD-bd_sf"/>
</dbReference>
<dbReference type="GO" id="GO:0005886">
    <property type="term" value="C:plasma membrane"/>
    <property type="evidence" value="ECO:0007669"/>
    <property type="project" value="TreeGrafter"/>
</dbReference>
<organism evidence="6 7">
    <name type="scientific">Desulfovibrio piger</name>
    <dbReference type="NCBI Taxonomy" id="901"/>
    <lineage>
        <taxon>Bacteria</taxon>
        <taxon>Pseudomonadati</taxon>
        <taxon>Thermodesulfobacteriota</taxon>
        <taxon>Desulfovibrionia</taxon>
        <taxon>Desulfovibrionales</taxon>
        <taxon>Desulfovibrionaceae</taxon>
        <taxon>Desulfovibrio</taxon>
    </lineage>
</organism>
<dbReference type="GO" id="GO:0000104">
    <property type="term" value="F:succinate dehydrogenase activity"/>
    <property type="evidence" value="ECO:0007669"/>
    <property type="project" value="TreeGrafter"/>
</dbReference>
<feature type="domain" description="FAD-dependent oxidoreductase 2 FAD-binding" evidence="5">
    <location>
        <begin position="13"/>
        <end position="319"/>
    </location>
</feature>
<dbReference type="SUPFAM" id="SSF56425">
    <property type="entry name" value="Succinate dehydrogenase/fumarate reductase flavoprotein, catalytic domain"/>
    <property type="match status" value="1"/>
</dbReference>
<dbReference type="PIRSF" id="PIRSF000171">
    <property type="entry name" value="SDHA_APRA_LASPO"/>
    <property type="match status" value="1"/>
</dbReference>
<dbReference type="SUPFAM" id="SSF51905">
    <property type="entry name" value="FAD/NAD(P)-binding domain"/>
    <property type="match status" value="1"/>
</dbReference>
<gene>
    <name evidence="6" type="ORF">DESPIGER_1737</name>
</gene>
<dbReference type="EMBL" id="LT630450">
    <property type="protein sequence ID" value="SFV73569.1"/>
    <property type="molecule type" value="Genomic_DNA"/>
</dbReference>